<dbReference type="Proteomes" id="UP001054945">
    <property type="component" value="Unassembled WGS sequence"/>
</dbReference>
<accession>A0AAV4Y2P6</accession>
<evidence type="ECO:0000313" key="1">
    <source>
        <dbReference type="EMBL" id="GIZ01428.1"/>
    </source>
</evidence>
<name>A0AAV4Y2P6_CAEEX</name>
<evidence type="ECO:0000313" key="2">
    <source>
        <dbReference type="Proteomes" id="UP001054945"/>
    </source>
</evidence>
<dbReference type="EMBL" id="BPLR01018666">
    <property type="protein sequence ID" value="GIZ01428.1"/>
    <property type="molecule type" value="Genomic_DNA"/>
</dbReference>
<protein>
    <submittedName>
        <fullName evidence="1">Uncharacterized protein</fullName>
    </submittedName>
</protein>
<organism evidence="1 2">
    <name type="scientific">Caerostris extrusa</name>
    <name type="common">Bark spider</name>
    <name type="synonym">Caerostris bankana</name>
    <dbReference type="NCBI Taxonomy" id="172846"/>
    <lineage>
        <taxon>Eukaryota</taxon>
        <taxon>Metazoa</taxon>
        <taxon>Ecdysozoa</taxon>
        <taxon>Arthropoda</taxon>
        <taxon>Chelicerata</taxon>
        <taxon>Arachnida</taxon>
        <taxon>Araneae</taxon>
        <taxon>Araneomorphae</taxon>
        <taxon>Entelegynae</taxon>
        <taxon>Araneoidea</taxon>
        <taxon>Araneidae</taxon>
        <taxon>Caerostris</taxon>
    </lineage>
</organism>
<gene>
    <name evidence="1" type="ORF">CEXT_132011</name>
</gene>
<dbReference type="AlphaFoldDB" id="A0AAV4Y2P6"/>
<sequence length="128" mass="14875">MSGGPTNCLAHNDFLPSSAAGFFPDFPITAIRLCKWSIRPYFWSRCPLLTTWRKSHPGLSPVFIYIELNRGQARRKRVAAFFTRVRLIKTFEEFSQPFPVTAPYGDQRQNELGWKTVNNFKNILEFIM</sequence>
<keyword evidence="2" id="KW-1185">Reference proteome</keyword>
<proteinExistence type="predicted"/>
<reference evidence="1 2" key="1">
    <citation type="submission" date="2021-06" db="EMBL/GenBank/DDBJ databases">
        <title>Caerostris extrusa draft genome.</title>
        <authorList>
            <person name="Kono N."/>
            <person name="Arakawa K."/>
        </authorList>
    </citation>
    <scope>NUCLEOTIDE SEQUENCE [LARGE SCALE GENOMIC DNA]</scope>
</reference>
<comment type="caution">
    <text evidence="1">The sequence shown here is derived from an EMBL/GenBank/DDBJ whole genome shotgun (WGS) entry which is preliminary data.</text>
</comment>